<dbReference type="InParanoid" id="A0A194RBD2"/>
<dbReference type="Pfam" id="PF06201">
    <property type="entry name" value="PITH"/>
    <property type="match status" value="2"/>
</dbReference>
<protein>
    <submittedName>
        <fullName evidence="3">PITH domain-containing protein CG6153</fullName>
    </submittedName>
</protein>
<dbReference type="FunCoup" id="A0A194RBD2">
    <property type="interactions" value="1937"/>
</dbReference>
<dbReference type="EMBL" id="KQ460398">
    <property type="protein sequence ID" value="KPJ15138.1"/>
    <property type="molecule type" value="Genomic_DNA"/>
</dbReference>
<comment type="similarity">
    <text evidence="1">Belongs to the PITHD1 family.</text>
</comment>
<dbReference type="PANTHER" id="PTHR12175:SF1">
    <property type="entry name" value="PITH DOMAIN-CONTAINING PROTEIN 1"/>
    <property type="match status" value="1"/>
</dbReference>
<dbReference type="Gene3D" id="2.60.120.470">
    <property type="entry name" value="PITH domain"/>
    <property type="match status" value="1"/>
</dbReference>
<feature type="domain" description="PITH" evidence="2">
    <location>
        <begin position="16"/>
        <end position="227"/>
    </location>
</feature>
<dbReference type="GO" id="GO:0005737">
    <property type="term" value="C:cytoplasm"/>
    <property type="evidence" value="ECO:0007669"/>
    <property type="project" value="UniProtKB-ARBA"/>
</dbReference>
<proteinExistence type="inferred from homology"/>
<dbReference type="Proteomes" id="UP000053240">
    <property type="component" value="Unassembled WGS sequence"/>
</dbReference>
<dbReference type="InterPro" id="IPR008979">
    <property type="entry name" value="Galactose-bd-like_sf"/>
</dbReference>
<dbReference type="PANTHER" id="PTHR12175">
    <property type="entry name" value="AD039 HT014 THIOREDOXIN FAMILY TRP26"/>
    <property type="match status" value="1"/>
</dbReference>
<dbReference type="AlphaFoldDB" id="A0A194RBD2"/>
<keyword evidence="4" id="KW-1185">Reference proteome</keyword>
<dbReference type="InterPro" id="IPR045099">
    <property type="entry name" value="PITH1-like"/>
</dbReference>
<evidence type="ECO:0000259" key="2">
    <source>
        <dbReference type="PROSITE" id="PS51532"/>
    </source>
</evidence>
<dbReference type="GO" id="GO:0005634">
    <property type="term" value="C:nucleus"/>
    <property type="evidence" value="ECO:0007669"/>
    <property type="project" value="TreeGrafter"/>
</dbReference>
<dbReference type="SUPFAM" id="SSF49785">
    <property type="entry name" value="Galactose-binding domain-like"/>
    <property type="match status" value="2"/>
</dbReference>
<dbReference type="InterPro" id="IPR010400">
    <property type="entry name" value="PITH_dom"/>
</dbReference>
<dbReference type="STRING" id="76193.A0A194RBD2"/>
<organism evidence="3 4">
    <name type="scientific">Papilio machaon</name>
    <name type="common">Old World swallowtail butterfly</name>
    <dbReference type="NCBI Taxonomy" id="76193"/>
    <lineage>
        <taxon>Eukaryota</taxon>
        <taxon>Metazoa</taxon>
        <taxon>Ecdysozoa</taxon>
        <taxon>Arthropoda</taxon>
        <taxon>Hexapoda</taxon>
        <taxon>Insecta</taxon>
        <taxon>Pterygota</taxon>
        <taxon>Neoptera</taxon>
        <taxon>Endopterygota</taxon>
        <taxon>Lepidoptera</taxon>
        <taxon>Glossata</taxon>
        <taxon>Ditrysia</taxon>
        <taxon>Papilionoidea</taxon>
        <taxon>Papilionidae</taxon>
        <taxon>Papilioninae</taxon>
        <taxon>Papilio</taxon>
    </lineage>
</organism>
<dbReference type="InterPro" id="IPR037047">
    <property type="entry name" value="PITH_dom_sf"/>
</dbReference>
<evidence type="ECO:0000313" key="4">
    <source>
        <dbReference type="Proteomes" id="UP000053240"/>
    </source>
</evidence>
<reference evidence="3 4" key="1">
    <citation type="journal article" date="2015" name="Nat. Commun.">
        <title>Outbred genome sequencing and CRISPR/Cas9 gene editing in butterflies.</title>
        <authorList>
            <person name="Li X."/>
            <person name="Fan D."/>
            <person name="Zhang W."/>
            <person name="Liu G."/>
            <person name="Zhang L."/>
            <person name="Zhao L."/>
            <person name="Fang X."/>
            <person name="Chen L."/>
            <person name="Dong Y."/>
            <person name="Chen Y."/>
            <person name="Ding Y."/>
            <person name="Zhao R."/>
            <person name="Feng M."/>
            <person name="Zhu Y."/>
            <person name="Feng Y."/>
            <person name="Jiang X."/>
            <person name="Zhu D."/>
            <person name="Xiang H."/>
            <person name="Feng X."/>
            <person name="Li S."/>
            <person name="Wang J."/>
            <person name="Zhang G."/>
            <person name="Kronforst M.R."/>
            <person name="Wang W."/>
        </authorList>
    </citation>
    <scope>NUCLEOTIDE SEQUENCE [LARGE SCALE GENOMIC DNA]</scope>
    <source>
        <strain evidence="3">Ya'a_city_454_Pm</strain>
        <tissue evidence="3">Whole body</tissue>
    </source>
</reference>
<name>A0A194RBD2_PAPMA</name>
<sequence>MPHSHCNHGSHDHDHGNPEEIGLQYNLYQKIDKENVQCLNESVDGSGKTVFKPWERRLDTSELSVLNPTVQREFLKMFFAIGPLTNMPIEIINQQLKCWFQYVESDADEELLFNIPFTGNVKLKGIIIRSEDSDLHPSKLRLFKNKPNMTFDEASMEPDQVFELQKDSQGILEYTPKIVTFSSMSHLTMHFPTNFGAETTKIYYIGLKGEWTPGHKHGVTICTYESRPMLDDHKLKHLDSVGRPIE</sequence>
<evidence type="ECO:0000256" key="1">
    <source>
        <dbReference type="ARBA" id="ARBA00025788"/>
    </source>
</evidence>
<dbReference type="PROSITE" id="PS51532">
    <property type="entry name" value="PITH"/>
    <property type="match status" value="1"/>
</dbReference>
<gene>
    <name evidence="3" type="ORF">RR48_09165</name>
</gene>
<accession>A0A194RBD2</accession>
<evidence type="ECO:0000313" key="3">
    <source>
        <dbReference type="EMBL" id="KPJ15138.1"/>
    </source>
</evidence>